<dbReference type="GO" id="GO:0003952">
    <property type="term" value="F:NAD+ synthase (glutamine-hydrolyzing) activity"/>
    <property type="evidence" value="ECO:0007669"/>
    <property type="project" value="InterPro"/>
</dbReference>
<evidence type="ECO:0000256" key="1">
    <source>
        <dbReference type="ARBA" id="ARBA00004790"/>
    </source>
</evidence>
<name>S0FUC7_9BACT</name>
<dbReference type="AlphaFoldDB" id="S0FUC7"/>
<dbReference type="PANTHER" id="PTHR23090">
    <property type="entry name" value="NH 3 /GLUTAMINE-DEPENDENT NAD + SYNTHETASE"/>
    <property type="match status" value="1"/>
</dbReference>
<dbReference type="GO" id="GO:0005524">
    <property type="term" value="F:ATP binding"/>
    <property type="evidence" value="ECO:0007669"/>
    <property type="project" value="UniProtKB-KW"/>
</dbReference>
<dbReference type="EMBL" id="APJX01000009">
    <property type="protein sequence ID" value="EMS78300.1"/>
    <property type="molecule type" value="Genomic_DNA"/>
</dbReference>
<dbReference type="CDD" id="cd00553">
    <property type="entry name" value="NAD_synthase"/>
    <property type="match status" value="1"/>
</dbReference>
<dbReference type="InterPro" id="IPR022310">
    <property type="entry name" value="NAD/GMP_synthase"/>
</dbReference>
<evidence type="ECO:0000256" key="2">
    <source>
        <dbReference type="ARBA" id="ARBA00022598"/>
    </source>
</evidence>
<evidence type="ECO:0000256" key="4">
    <source>
        <dbReference type="ARBA" id="ARBA00022840"/>
    </source>
</evidence>
<comment type="similarity">
    <text evidence="6">Belongs to the NAD synthetase family.</text>
</comment>
<keyword evidence="4 6" id="KW-0067">ATP-binding</keyword>
<accession>S0FUC7</accession>
<feature type="domain" description="NAD/GMP synthase" evidence="8">
    <location>
        <begin position="7"/>
        <end position="248"/>
    </location>
</feature>
<evidence type="ECO:0000256" key="7">
    <source>
        <dbReference type="RuleBase" id="RU003812"/>
    </source>
</evidence>
<dbReference type="OrthoDB" id="9799210at2"/>
<dbReference type="GO" id="GO:0008795">
    <property type="term" value="F:NAD+ synthase activity"/>
    <property type="evidence" value="ECO:0007669"/>
    <property type="project" value="UniProtKB-EC"/>
</dbReference>
<keyword evidence="5 6" id="KW-0520">NAD</keyword>
<comment type="catalytic activity">
    <reaction evidence="7">
        <text>deamido-NAD(+) + NH4(+) + ATP = AMP + diphosphate + NAD(+) + H(+)</text>
        <dbReference type="Rhea" id="RHEA:21188"/>
        <dbReference type="ChEBI" id="CHEBI:15378"/>
        <dbReference type="ChEBI" id="CHEBI:28938"/>
        <dbReference type="ChEBI" id="CHEBI:30616"/>
        <dbReference type="ChEBI" id="CHEBI:33019"/>
        <dbReference type="ChEBI" id="CHEBI:57540"/>
        <dbReference type="ChEBI" id="CHEBI:58437"/>
        <dbReference type="ChEBI" id="CHEBI:456215"/>
        <dbReference type="EC" id="6.3.1.5"/>
    </reaction>
</comment>
<dbReference type="InterPro" id="IPR003694">
    <property type="entry name" value="NAD_synthase"/>
</dbReference>
<dbReference type="Pfam" id="PF02540">
    <property type="entry name" value="NAD_synthase"/>
    <property type="match status" value="1"/>
</dbReference>
<proteinExistence type="inferred from homology"/>
<comment type="pathway">
    <text evidence="1">Cofactor biosynthesis; NAD(+) biosynthesis.</text>
</comment>
<dbReference type="GO" id="GO:0004359">
    <property type="term" value="F:glutaminase activity"/>
    <property type="evidence" value="ECO:0007669"/>
    <property type="project" value="InterPro"/>
</dbReference>
<keyword evidence="3 6" id="KW-0547">Nucleotide-binding</keyword>
<dbReference type="GO" id="GO:0009435">
    <property type="term" value="P:NAD+ biosynthetic process"/>
    <property type="evidence" value="ECO:0007669"/>
    <property type="project" value="UniProtKB-UniPathway"/>
</dbReference>
<organism evidence="9 10">
    <name type="scientific">Desulfotignum phosphitoxidans DSM 13687</name>
    <dbReference type="NCBI Taxonomy" id="1286635"/>
    <lineage>
        <taxon>Bacteria</taxon>
        <taxon>Pseudomonadati</taxon>
        <taxon>Thermodesulfobacteriota</taxon>
        <taxon>Desulfobacteria</taxon>
        <taxon>Desulfobacterales</taxon>
        <taxon>Desulfobacteraceae</taxon>
        <taxon>Desulfotignum</taxon>
    </lineage>
</organism>
<dbReference type="PATRIC" id="fig|1286635.3.peg.3800"/>
<protein>
    <recommendedName>
        <fullName evidence="7">NH(3)-dependent NAD(+) synthetase</fullName>
        <ecNumber evidence="7">6.3.1.5</ecNumber>
    </recommendedName>
</protein>
<dbReference type="Proteomes" id="UP000014216">
    <property type="component" value="Unassembled WGS sequence"/>
</dbReference>
<dbReference type="EC" id="6.3.1.5" evidence="7"/>
<dbReference type="UniPathway" id="UPA00253">
    <property type="reaction ID" value="UER00333"/>
</dbReference>
<evidence type="ECO:0000256" key="5">
    <source>
        <dbReference type="ARBA" id="ARBA00023027"/>
    </source>
</evidence>
<evidence type="ECO:0000313" key="10">
    <source>
        <dbReference type="Proteomes" id="UP000014216"/>
    </source>
</evidence>
<evidence type="ECO:0000259" key="8">
    <source>
        <dbReference type="Pfam" id="PF02540"/>
    </source>
</evidence>
<keyword evidence="10" id="KW-1185">Reference proteome</keyword>
<dbReference type="RefSeq" id="WP_006967732.1">
    <property type="nucleotide sequence ID" value="NZ_APJX01000009.1"/>
</dbReference>
<dbReference type="PANTHER" id="PTHR23090:SF9">
    <property type="entry name" value="GLUTAMINE-DEPENDENT NAD(+) SYNTHETASE"/>
    <property type="match status" value="1"/>
</dbReference>
<sequence>MQTRKIIDHIVNWLDTYLKESGLAGFCIGVSGGIDSAVTSTLCAKTGHPVMLLNMPIHQDPGQLSRAAVHSAWLKKNYPSVTPKDLDLTPVFAGIQTHFPPDIQDGLTMANTRSRLRMLTLYAFAGHHRLLVAGTGNKVEDFGVGFYTKYGDGGVDISPIADLMKSEVYALGRDLGISDEILTSPPTDGLWEDNRTDESQIGAGYDELEWAMTYTAMTEEEKKDRPLNDRQQQVLALFEKLHAANRHKMVPIPICEIPDHLKN</sequence>
<gene>
    <name evidence="9" type="primary">nadE</name>
    <name evidence="9" type="ORF">Dpo_9c01320</name>
</gene>
<dbReference type="Gene3D" id="3.40.50.620">
    <property type="entry name" value="HUPs"/>
    <property type="match status" value="1"/>
</dbReference>
<dbReference type="InterPro" id="IPR014729">
    <property type="entry name" value="Rossmann-like_a/b/a_fold"/>
</dbReference>
<evidence type="ECO:0000256" key="3">
    <source>
        <dbReference type="ARBA" id="ARBA00022741"/>
    </source>
</evidence>
<dbReference type="NCBIfam" id="TIGR00552">
    <property type="entry name" value="nadE"/>
    <property type="match status" value="1"/>
</dbReference>
<comment type="caution">
    <text evidence="9">The sequence shown here is derived from an EMBL/GenBank/DDBJ whole genome shotgun (WGS) entry which is preliminary data.</text>
</comment>
<reference evidence="9 10" key="1">
    <citation type="journal article" date="2013" name="Genome Announc.">
        <title>Draft Genome Sequence of Desulfotignum phosphitoxidans DSM 13687 Strain FiPS-3.</title>
        <authorList>
            <person name="Poehlein A."/>
            <person name="Daniel R."/>
            <person name="Simeonova D.D."/>
        </authorList>
    </citation>
    <scope>NUCLEOTIDE SEQUENCE [LARGE SCALE GENOMIC DNA]</scope>
    <source>
        <strain evidence="9 10">DSM 13687</strain>
    </source>
</reference>
<dbReference type="SUPFAM" id="SSF52402">
    <property type="entry name" value="Adenine nucleotide alpha hydrolases-like"/>
    <property type="match status" value="1"/>
</dbReference>
<evidence type="ECO:0000256" key="6">
    <source>
        <dbReference type="RuleBase" id="RU003811"/>
    </source>
</evidence>
<dbReference type="GO" id="GO:0005737">
    <property type="term" value="C:cytoplasm"/>
    <property type="evidence" value="ECO:0007669"/>
    <property type="project" value="InterPro"/>
</dbReference>
<keyword evidence="2 6" id="KW-0436">Ligase</keyword>
<evidence type="ECO:0000313" key="9">
    <source>
        <dbReference type="EMBL" id="EMS78300.1"/>
    </source>
</evidence>